<evidence type="ECO:0000313" key="2">
    <source>
        <dbReference type="EMBL" id="KZV84722.1"/>
    </source>
</evidence>
<dbReference type="OrthoDB" id="2898509at2759"/>
<dbReference type="SUPFAM" id="SSF51735">
    <property type="entry name" value="NAD(P)-binding Rossmann-fold domains"/>
    <property type="match status" value="1"/>
</dbReference>
<name>A0A165DJV8_EXIGL</name>
<protein>
    <submittedName>
        <fullName evidence="2">NAD(P)-binding protein</fullName>
    </submittedName>
</protein>
<dbReference type="EMBL" id="KV426213">
    <property type="protein sequence ID" value="KZV84722.1"/>
    <property type="molecule type" value="Genomic_DNA"/>
</dbReference>
<proteinExistence type="predicted"/>
<dbReference type="Pfam" id="PF00106">
    <property type="entry name" value="adh_short"/>
    <property type="match status" value="1"/>
</dbReference>
<dbReference type="PANTHER" id="PTHR47534">
    <property type="entry name" value="YALI0E05731P"/>
    <property type="match status" value="1"/>
</dbReference>
<dbReference type="InParanoid" id="A0A165DJV8"/>
<dbReference type="InterPro" id="IPR036291">
    <property type="entry name" value="NAD(P)-bd_dom_sf"/>
</dbReference>
<evidence type="ECO:0000256" key="1">
    <source>
        <dbReference type="ARBA" id="ARBA00023002"/>
    </source>
</evidence>
<dbReference type="InterPro" id="IPR052228">
    <property type="entry name" value="Sec_Metab_Biosynth_Oxidored"/>
</dbReference>
<accession>A0A165DJV8</accession>
<dbReference type="Gene3D" id="3.40.50.720">
    <property type="entry name" value="NAD(P)-binding Rossmann-like Domain"/>
    <property type="match status" value="1"/>
</dbReference>
<dbReference type="Proteomes" id="UP000077266">
    <property type="component" value="Unassembled WGS sequence"/>
</dbReference>
<reference evidence="2 3" key="1">
    <citation type="journal article" date="2016" name="Mol. Biol. Evol.">
        <title>Comparative Genomics of Early-Diverging Mushroom-Forming Fungi Provides Insights into the Origins of Lignocellulose Decay Capabilities.</title>
        <authorList>
            <person name="Nagy L.G."/>
            <person name="Riley R."/>
            <person name="Tritt A."/>
            <person name="Adam C."/>
            <person name="Daum C."/>
            <person name="Floudas D."/>
            <person name="Sun H."/>
            <person name="Yadav J.S."/>
            <person name="Pangilinan J."/>
            <person name="Larsson K.H."/>
            <person name="Matsuura K."/>
            <person name="Barry K."/>
            <person name="Labutti K."/>
            <person name="Kuo R."/>
            <person name="Ohm R.A."/>
            <person name="Bhattacharya S.S."/>
            <person name="Shirouzu T."/>
            <person name="Yoshinaga Y."/>
            <person name="Martin F.M."/>
            <person name="Grigoriev I.V."/>
            <person name="Hibbett D.S."/>
        </authorList>
    </citation>
    <scope>NUCLEOTIDE SEQUENCE [LARGE SCALE GENOMIC DNA]</scope>
    <source>
        <strain evidence="2 3">HHB12029</strain>
    </source>
</reference>
<keyword evidence="1" id="KW-0560">Oxidoreductase</keyword>
<gene>
    <name evidence="2" type="ORF">EXIGLDRAFT_753679</name>
</gene>
<evidence type="ECO:0000313" key="3">
    <source>
        <dbReference type="Proteomes" id="UP000077266"/>
    </source>
</evidence>
<dbReference type="STRING" id="1314781.A0A165DJV8"/>
<dbReference type="PANTHER" id="PTHR47534:SF3">
    <property type="entry name" value="ALCOHOL DEHYDROGENASE-LIKE C-TERMINAL DOMAIN-CONTAINING PROTEIN"/>
    <property type="match status" value="1"/>
</dbReference>
<dbReference type="AlphaFoldDB" id="A0A165DJV8"/>
<dbReference type="GO" id="GO:0016491">
    <property type="term" value="F:oxidoreductase activity"/>
    <property type="evidence" value="ECO:0007669"/>
    <property type="project" value="UniProtKB-KW"/>
</dbReference>
<dbReference type="InterPro" id="IPR002347">
    <property type="entry name" value="SDR_fam"/>
</dbReference>
<keyword evidence="3" id="KW-1185">Reference proteome</keyword>
<organism evidence="2 3">
    <name type="scientific">Exidia glandulosa HHB12029</name>
    <dbReference type="NCBI Taxonomy" id="1314781"/>
    <lineage>
        <taxon>Eukaryota</taxon>
        <taxon>Fungi</taxon>
        <taxon>Dikarya</taxon>
        <taxon>Basidiomycota</taxon>
        <taxon>Agaricomycotina</taxon>
        <taxon>Agaricomycetes</taxon>
        <taxon>Auriculariales</taxon>
        <taxon>Exidiaceae</taxon>
        <taxon>Exidia</taxon>
    </lineage>
</organism>
<sequence length="307" mass="32909">MAPNNTGISTRGQRVVVAGASGGIGLGVALAFAKSGAEVWIVGRNPRTGNEVIEKLKQAAPIATPAPEFRFFQADLGTIAECLRVANDLADAAGESGIDHLIMTQGGPAVPTDIEPNVDGLDSHFAIQLMSRFVLAHHLTLVRPTIKQSIIAVVIAGMGKANFDVKDITLEALKKKGGYSILPTAARDCTIMDAVWQELAERSPSVRFLHLYPGFVKTAALSDMSGQSPLLRVMFRVGGCLLGQEIEEYAQVPLYLVANPEGQKLVGTEAKATQWNEKPKRLSESPALKTPGTREAIWNFMVSKLPQ</sequence>